<dbReference type="PATRIC" id="fig|29557.3.peg.35"/>
<dbReference type="PROSITE" id="PS01149">
    <property type="entry name" value="PSI_RSU"/>
    <property type="match status" value="1"/>
</dbReference>
<keyword evidence="8" id="KW-1185">Reference proteome</keyword>
<dbReference type="PANTHER" id="PTHR47683">
    <property type="entry name" value="PSEUDOURIDINE SYNTHASE FAMILY PROTEIN-RELATED"/>
    <property type="match status" value="1"/>
</dbReference>
<gene>
    <name evidence="7" type="primary">rluA</name>
    <name evidence="7" type="ORF">MGALLINA_00430</name>
</gene>
<dbReference type="GO" id="GO:0006364">
    <property type="term" value="P:rRNA processing"/>
    <property type="evidence" value="ECO:0007669"/>
    <property type="project" value="UniProtKB-ARBA"/>
</dbReference>
<dbReference type="SUPFAM" id="SSF55120">
    <property type="entry name" value="Pseudouridine synthase"/>
    <property type="match status" value="1"/>
</dbReference>
<keyword evidence="3 5" id="KW-0413">Isomerase</keyword>
<dbReference type="InterPro" id="IPR006145">
    <property type="entry name" value="PsdUridine_synth_RsuA/RluA"/>
</dbReference>
<dbReference type="AlphaFoldDB" id="A0A168RPS3"/>
<organism evidence="7 8">
    <name type="scientific">Mycoplasmopsis gallinarum</name>
    <dbReference type="NCBI Taxonomy" id="29557"/>
    <lineage>
        <taxon>Bacteria</taxon>
        <taxon>Bacillati</taxon>
        <taxon>Mycoplasmatota</taxon>
        <taxon>Mycoplasmoidales</taxon>
        <taxon>Metamycoplasmataceae</taxon>
        <taxon>Mycoplasmopsis</taxon>
    </lineage>
</organism>
<dbReference type="Pfam" id="PF00849">
    <property type="entry name" value="PseudoU_synth_2"/>
    <property type="match status" value="1"/>
</dbReference>
<dbReference type="GO" id="GO:0001522">
    <property type="term" value="P:pseudouridine synthesis"/>
    <property type="evidence" value="ECO:0007669"/>
    <property type="project" value="InterPro"/>
</dbReference>
<dbReference type="NCBIfam" id="TIGR00093">
    <property type="entry name" value="pseudouridine synthase"/>
    <property type="match status" value="1"/>
</dbReference>
<proteinExistence type="inferred from homology"/>
<sequence length="228" mass="26323">MKIEKVISNFSPYSRSKAKNLIKKSQVKVNNLIIDKSVDFDLNKDILEIKNQHFFTCEKLYLVMNKPKNIVCSHNQNEGQTIYDLIPSKYKYIKDLQTFGRLDKDTTGLIIISNDGNLNHLLMSNKKHIEKTYLATLDKPFNSADLIKLNQGLEIAKNEITKPAKAHIINSNLIELTITEGKYHQIKRMFQVLNYKVVELKRIKLNNLILNGLELGQVKEINVENLLK</sequence>
<dbReference type="Proteomes" id="UP000076983">
    <property type="component" value="Unassembled WGS sequence"/>
</dbReference>
<evidence type="ECO:0000256" key="1">
    <source>
        <dbReference type="ARBA" id="ARBA00008348"/>
    </source>
</evidence>
<evidence type="ECO:0000256" key="3">
    <source>
        <dbReference type="ARBA" id="ARBA00023235"/>
    </source>
</evidence>
<dbReference type="OrthoDB" id="9807213at2"/>
<feature type="domain" description="Pseudouridine synthase RsuA/RluA-like" evidence="6">
    <location>
        <begin position="61"/>
        <end position="191"/>
    </location>
</feature>
<dbReference type="Gene3D" id="3.30.70.1560">
    <property type="entry name" value="Alpha-L RNA-binding motif"/>
    <property type="match status" value="1"/>
</dbReference>
<dbReference type="Gene3D" id="3.10.290.10">
    <property type="entry name" value="RNA-binding S4 domain"/>
    <property type="match status" value="1"/>
</dbReference>
<comment type="caution">
    <text evidence="7">The sequence shown here is derived from an EMBL/GenBank/DDBJ whole genome shotgun (WGS) entry which is preliminary data.</text>
</comment>
<dbReference type="InterPro" id="IPR036986">
    <property type="entry name" value="S4_RNA-bd_sf"/>
</dbReference>
<evidence type="ECO:0000313" key="7">
    <source>
        <dbReference type="EMBL" id="OAB49175.1"/>
    </source>
</evidence>
<evidence type="ECO:0000256" key="5">
    <source>
        <dbReference type="RuleBase" id="RU003887"/>
    </source>
</evidence>
<dbReference type="Gene3D" id="3.30.70.580">
    <property type="entry name" value="Pseudouridine synthase I, catalytic domain, N-terminal subdomain"/>
    <property type="match status" value="1"/>
</dbReference>
<dbReference type="PANTHER" id="PTHR47683:SF4">
    <property type="entry name" value="PSEUDOURIDINE SYNTHASE"/>
    <property type="match status" value="1"/>
</dbReference>
<dbReference type="GO" id="GO:0140098">
    <property type="term" value="F:catalytic activity, acting on RNA"/>
    <property type="evidence" value="ECO:0007669"/>
    <property type="project" value="UniProtKB-ARBA"/>
</dbReference>
<evidence type="ECO:0000259" key="6">
    <source>
        <dbReference type="Pfam" id="PF00849"/>
    </source>
</evidence>
<evidence type="ECO:0000313" key="8">
    <source>
        <dbReference type="Proteomes" id="UP000076983"/>
    </source>
</evidence>
<name>A0A168RPS3_9BACT</name>
<dbReference type="InterPro" id="IPR018496">
    <property type="entry name" value="PsdUridine_synth_RsuA/RluB_CS"/>
</dbReference>
<keyword evidence="2 4" id="KW-0694">RNA-binding</keyword>
<protein>
    <recommendedName>
        <fullName evidence="5">Pseudouridine synthase</fullName>
        <ecNumber evidence="5">5.4.99.-</ecNumber>
    </recommendedName>
</protein>
<accession>A0A168RPS3</accession>
<dbReference type="PROSITE" id="PS50889">
    <property type="entry name" value="S4"/>
    <property type="match status" value="1"/>
</dbReference>
<dbReference type="EMBL" id="LVLH01000014">
    <property type="protein sequence ID" value="OAB49175.1"/>
    <property type="molecule type" value="Genomic_DNA"/>
</dbReference>
<dbReference type="RefSeq" id="WP_063625811.1">
    <property type="nucleotide sequence ID" value="NZ_LVLH01000014.1"/>
</dbReference>
<dbReference type="InterPro" id="IPR042092">
    <property type="entry name" value="PsdUridine_s_RsuA/RluB/E/F_cat"/>
</dbReference>
<dbReference type="GO" id="GO:0009982">
    <property type="term" value="F:pseudouridine synthase activity"/>
    <property type="evidence" value="ECO:0007669"/>
    <property type="project" value="InterPro"/>
</dbReference>
<dbReference type="InterPro" id="IPR020103">
    <property type="entry name" value="PsdUridine_synth_cat_dom_sf"/>
</dbReference>
<evidence type="ECO:0000256" key="4">
    <source>
        <dbReference type="PROSITE-ProRule" id="PRU00182"/>
    </source>
</evidence>
<dbReference type="EC" id="5.4.99.-" evidence="5"/>
<reference evidence="7 8" key="1">
    <citation type="submission" date="2016-03" db="EMBL/GenBank/DDBJ databases">
        <title>Genome sequence of Mycoplasma gallinarum strain Mgn_IPT.</title>
        <authorList>
            <person name="Yacoub E."/>
            <person name="Sirand-Pugnet P."/>
            <person name="Barre A."/>
            <person name="Maurier F."/>
            <person name="Blanchard A."/>
            <person name="Ben Abdelmoumen B.M."/>
        </authorList>
    </citation>
    <scope>NUCLEOTIDE SEQUENCE [LARGE SCALE GENOMIC DNA]</scope>
    <source>
        <strain evidence="7 8">Mgn_IPT</strain>
    </source>
</reference>
<dbReference type="STRING" id="29557.MGALLINA_00430"/>
<comment type="similarity">
    <text evidence="1 5">Belongs to the pseudouridine synthase RsuA family.</text>
</comment>
<evidence type="ECO:0000256" key="2">
    <source>
        <dbReference type="ARBA" id="ARBA00022884"/>
    </source>
</evidence>
<dbReference type="GO" id="GO:0003723">
    <property type="term" value="F:RNA binding"/>
    <property type="evidence" value="ECO:0007669"/>
    <property type="project" value="UniProtKB-KW"/>
</dbReference>
<dbReference type="SUPFAM" id="SSF55174">
    <property type="entry name" value="Alpha-L RNA-binding motif"/>
    <property type="match status" value="1"/>
</dbReference>
<dbReference type="InterPro" id="IPR000748">
    <property type="entry name" value="PsdUridine_synth_RsuA/RluB/E/F"/>
</dbReference>
<dbReference type="InterPro" id="IPR050343">
    <property type="entry name" value="RsuA_PseudoU_synthase"/>
</dbReference>
<dbReference type="InterPro" id="IPR020094">
    <property type="entry name" value="TruA/RsuA/RluB/E/F_N"/>
</dbReference>